<accession>A0ABU9X0N9</accession>
<feature type="region of interest" description="Disordered" evidence="1">
    <location>
        <begin position="1"/>
        <end position="21"/>
    </location>
</feature>
<protein>
    <submittedName>
        <fullName evidence="3">DUF262 domain-containing protein</fullName>
    </submittedName>
</protein>
<proteinExistence type="predicted"/>
<name>A0ABU9X0N9_9MICC</name>
<comment type="caution">
    <text evidence="3">The sequence shown here is derived from an EMBL/GenBank/DDBJ whole genome shotgun (WGS) entry which is preliminary data.</text>
</comment>
<evidence type="ECO:0000313" key="4">
    <source>
        <dbReference type="Proteomes" id="UP001422074"/>
    </source>
</evidence>
<evidence type="ECO:0000256" key="1">
    <source>
        <dbReference type="SAM" id="MobiDB-lite"/>
    </source>
</evidence>
<evidence type="ECO:0000313" key="3">
    <source>
        <dbReference type="EMBL" id="MEN2745013.1"/>
    </source>
</evidence>
<dbReference type="PANTHER" id="PTHR39639">
    <property type="entry name" value="CHROMOSOME 16, WHOLE GENOME SHOTGUN SEQUENCE"/>
    <property type="match status" value="1"/>
</dbReference>
<feature type="compositionally biased region" description="Acidic residues" evidence="1">
    <location>
        <begin position="1"/>
        <end position="15"/>
    </location>
</feature>
<gene>
    <name evidence="3" type="ORF">ABCQ75_10750</name>
</gene>
<dbReference type="EMBL" id="JBDFRB010000008">
    <property type="protein sequence ID" value="MEN2745013.1"/>
    <property type="molecule type" value="Genomic_DNA"/>
</dbReference>
<feature type="domain" description="GmrSD restriction endonucleases N-terminal" evidence="2">
    <location>
        <begin position="191"/>
        <end position="396"/>
    </location>
</feature>
<organism evidence="3 4">
    <name type="scientific">Sinomonas halotolerans</name>
    <dbReference type="NCBI Taxonomy" id="1644133"/>
    <lineage>
        <taxon>Bacteria</taxon>
        <taxon>Bacillati</taxon>
        <taxon>Actinomycetota</taxon>
        <taxon>Actinomycetes</taxon>
        <taxon>Micrococcales</taxon>
        <taxon>Micrococcaceae</taxon>
        <taxon>Sinomonas</taxon>
    </lineage>
</organism>
<reference evidence="3 4" key="1">
    <citation type="submission" date="2024-05" db="EMBL/GenBank/DDBJ databases">
        <title>Sinomonas sp. nov., isolated from a waste landfill.</title>
        <authorList>
            <person name="Zhao Y."/>
        </authorList>
    </citation>
    <scope>NUCLEOTIDE SEQUENCE [LARGE SCALE GENOMIC DNA]</scope>
    <source>
        <strain evidence="3 4">CCTCC AB2014300</strain>
    </source>
</reference>
<dbReference type="RefSeq" id="WP_345885368.1">
    <property type="nucleotide sequence ID" value="NZ_JBDFRB010000008.1"/>
</dbReference>
<dbReference type="InterPro" id="IPR004919">
    <property type="entry name" value="GmrSD_N"/>
</dbReference>
<dbReference type="PANTHER" id="PTHR39639:SF1">
    <property type="entry name" value="DUF262 DOMAIN-CONTAINING PROTEIN"/>
    <property type="match status" value="1"/>
</dbReference>
<dbReference type="Proteomes" id="UP001422074">
    <property type="component" value="Unassembled WGS sequence"/>
</dbReference>
<keyword evidence="4" id="KW-1185">Reference proteome</keyword>
<sequence>METYSIDEAEDDLPEEDSRGQLHGRIAELLAELSEATDTPKGVEPCAAFTPDDVSFDSDEWMSRLTEIQGWLHFGEDLSTSDPAAFAASLVEALGFEAQAEGIASADGIPRLTEAALERLSERAELAARIQQAFLEELEAEGGSQASATAIWAEAWLTEEDTSADEVAPEPVKAEADVWNVSDLAGTDLNLNPSYQRGDVWRTGDRQALIESVIRGIPLPSVILLRTGPNTPHDVVDGKQRLTALLRFVGQHPVALSKVKEAAAMHPEADFSRMFAEDYPMFRRAWKRYMGEPLTAKLEDDYYFPFKLRNDDKGGLVGSELEPLRGQYYTQIRDRVVNVAGQQVTITTLFEKRPKYRVPVIVYDEETTQRQIHEVFKLYNKQGMHLNAEEIRNAVYHDVELTRAILVAAGDVSARSSIAEVAPSLVGVPGVPELGKTLRDYGFGEARYRRTKVLGWIVAVLLGDSQGKLLPSTARYTDMLLEDVQEKDSHPLRDKARIADLFGWIARAADLHAAHDELWPDQFRGDGKNGKWQDLQLVGSLVGVAIATAGAPTEVEERIEASAEAIRSAALDEWKRPEKTQTRTQWDYIAKIAQGVVKKLDIDISTASEAIRARYGSSGVESLLGSILPPKDR</sequence>
<evidence type="ECO:0000259" key="2">
    <source>
        <dbReference type="Pfam" id="PF03235"/>
    </source>
</evidence>
<dbReference type="Pfam" id="PF03235">
    <property type="entry name" value="GmrSD_N"/>
    <property type="match status" value="1"/>
</dbReference>